<sequence length="139" mass="16301">MPGSCRNNPKHFCYVCGKFSPLGKSEKLSLNICRAYELYFDMTVKNQDKQWVPHVTCTTGSRYLRDWLCGQRQSLPFAISMCWKEHKNHFEDCCFCLKKTAGLNTRKKRKCNYVETQSAQKPRPHDEQHPVPRPLICQE</sequence>
<proteinExistence type="predicted"/>
<accession>A0AAW1LWH0</accession>
<dbReference type="EMBL" id="JASPKY010000082">
    <property type="protein sequence ID" value="KAK9738792.1"/>
    <property type="molecule type" value="Genomic_DNA"/>
</dbReference>
<comment type="caution">
    <text evidence="2">The sequence shown here is derived from an EMBL/GenBank/DDBJ whole genome shotgun (WGS) entry which is preliminary data.</text>
</comment>
<dbReference type="AlphaFoldDB" id="A0AAW1LWH0"/>
<feature type="region of interest" description="Disordered" evidence="1">
    <location>
        <begin position="115"/>
        <end position="139"/>
    </location>
</feature>
<evidence type="ECO:0000313" key="2">
    <source>
        <dbReference type="EMBL" id="KAK9738792.1"/>
    </source>
</evidence>
<gene>
    <name evidence="2" type="ORF">QE152_g9548</name>
</gene>
<evidence type="ECO:0000256" key="1">
    <source>
        <dbReference type="SAM" id="MobiDB-lite"/>
    </source>
</evidence>
<evidence type="ECO:0000313" key="3">
    <source>
        <dbReference type="Proteomes" id="UP001458880"/>
    </source>
</evidence>
<dbReference type="Proteomes" id="UP001458880">
    <property type="component" value="Unassembled WGS sequence"/>
</dbReference>
<organism evidence="2 3">
    <name type="scientific">Popillia japonica</name>
    <name type="common">Japanese beetle</name>
    <dbReference type="NCBI Taxonomy" id="7064"/>
    <lineage>
        <taxon>Eukaryota</taxon>
        <taxon>Metazoa</taxon>
        <taxon>Ecdysozoa</taxon>
        <taxon>Arthropoda</taxon>
        <taxon>Hexapoda</taxon>
        <taxon>Insecta</taxon>
        <taxon>Pterygota</taxon>
        <taxon>Neoptera</taxon>
        <taxon>Endopterygota</taxon>
        <taxon>Coleoptera</taxon>
        <taxon>Polyphaga</taxon>
        <taxon>Scarabaeiformia</taxon>
        <taxon>Scarabaeidae</taxon>
        <taxon>Rutelinae</taxon>
        <taxon>Popillia</taxon>
    </lineage>
</organism>
<name>A0AAW1LWH0_POPJA</name>
<protein>
    <submittedName>
        <fullName evidence="2">Uncharacterized protein</fullName>
    </submittedName>
</protein>
<keyword evidence="3" id="KW-1185">Reference proteome</keyword>
<reference evidence="2 3" key="1">
    <citation type="journal article" date="2024" name="BMC Genomics">
        <title>De novo assembly and annotation of Popillia japonica's genome with initial clues to its potential as an invasive pest.</title>
        <authorList>
            <person name="Cucini C."/>
            <person name="Boschi S."/>
            <person name="Funari R."/>
            <person name="Cardaioli E."/>
            <person name="Iannotti N."/>
            <person name="Marturano G."/>
            <person name="Paoli F."/>
            <person name="Bruttini M."/>
            <person name="Carapelli A."/>
            <person name="Frati F."/>
            <person name="Nardi F."/>
        </authorList>
    </citation>
    <scope>NUCLEOTIDE SEQUENCE [LARGE SCALE GENOMIC DNA]</scope>
    <source>
        <strain evidence="2">DMR45628</strain>
    </source>
</reference>